<evidence type="ECO:0000256" key="6">
    <source>
        <dbReference type="ARBA" id="ARBA00022673"/>
    </source>
</evidence>
<feature type="region of interest" description="Disordered" evidence="19">
    <location>
        <begin position="204"/>
        <end position="224"/>
    </location>
</feature>
<comment type="similarity">
    <text evidence="2 18">Belongs to the PMP-22/EMP/MP20 family. CACNG subfamily.</text>
</comment>
<gene>
    <name evidence="20" type="primary">CACNG3</name>
</gene>
<accession>A0A4W2DP71</accession>
<evidence type="ECO:0000256" key="17">
    <source>
        <dbReference type="ARBA" id="ARBA00046938"/>
    </source>
</evidence>
<evidence type="ECO:0000256" key="12">
    <source>
        <dbReference type="ARBA" id="ARBA00023136"/>
    </source>
</evidence>
<keyword evidence="4" id="KW-0597">Phosphoprotein</keyword>
<evidence type="ECO:0000256" key="14">
    <source>
        <dbReference type="ARBA" id="ARBA00039975"/>
    </source>
</evidence>
<evidence type="ECO:0000256" key="16">
    <source>
        <dbReference type="ARBA" id="ARBA00042597"/>
    </source>
</evidence>
<evidence type="ECO:0000256" key="19">
    <source>
        <dbReference type="SAM" id="MobiDB-lite"/>
    </source>
</evidence>
<organism evidence="20 21">
    <name type="scientific">Bos indicus x Bos taurus</name>
    <name type="common">Hybrid cattle</name>
    <dbReference type="NCBI Taxonomy" id="30522"/>
    <lineage>
        <taxon>Eukaryota</taxon>
        <taxon>Metazoa</taxon>
        <taxon>Chordata</taxon>
        <taxon>Craniata</taxon>
        <taxon>Vertebrata</taxon>
        <taxon>Euteleostomi</taxon>
        <taxon>Mammalia</taxon>
        <taxon>Eutheria</taxon>
        <taxon>Laurasiatheria</taxon>
        <taxon>Artiodactyla</taxon>
        <taxon>Ruminantia</taxon>
        <taxon>Pecora</taxon>
        <taxon>Bovidae</taxon>
        <taxon>Bovinae</taxon>
        <taxon>Bos</taxon>
    </lineage>
</organism>
<evidence type="ECO:0000313" key="20">
    <source>
        <dbReference type="Ensembl" id="ENSBIXP00000028111.1"/>
    </source>
</evidence>
<feature type="transmembrane region" description="Helical" evidence="18">
    <location>
        <begin position="79"/>
        <end position="99"/>
    </location>
</feature>
<dbReference type="GO" id="GO:0098839">
    <property type="term" value="C:postsynaptic density membrane"/>
    <property type="evidence" value="ECO:0007669"/>
    <property type="project" value="TreeGrafter"/>
</dbReference>
<dbReference type="InterPro" id="IPR008368">
    <property type="entry name" value="VDCC_gsu"/>
</dbReference>
<comment type="subunit">
    <text evidence="17">The L-type calcium channel is composed of five subunits: alpha-1, alpha-2/delta, beta and gamma. Acts as an auxiliary subunit for AMPA-selective glutamate receptors (AMPARs). Found in a complex with GRIA1, GRIA2, GRIA3, GRIA4, CNIH2, CNIH3, CACNG2, CACNG4, CACNG5, CACNG7 and CACNG8. Interacts with AP4M1 and GRIA1; associates GRIA1 with the adaptor protein complex 4 (AP-4) to target GRIA1 to the somatodendritic compartment of neurons.</text>
</comment>
<reference evidence="20" key="2">
    <citation type="submission" date="2025-05" db="UniProtKB">
        <authorList>
            <consortium name="Ensembl"/>
        </authorList>
    </citation>
    <scope>IDENTIFICATION</scope>
</reference>
<dbReference type="GO" id="GO:0099590">
    <property type="term" value="P:neurotransmitter receptor internalization"/>
    <property type="evidence" value="ECO:0007669"/>
    <property type="project" value="TreeGrafter"/>
</dbReference>
<dbReference type="GO" id="GO:0051968">
    <property type="term" value="P:positive regulation of synaptic transmission, glutamatergic"/>
    <property type="evidence" value="ECO:0007669"/>
    <property type="project" value="TreeGrafter"/>
</dbReference>
<evidence type="ECO:0000256" key="10">
    <source>
        <dbReference type="ARBA" id="ARBA00022989"/>
    </source>
</evidence>
<keyword evidence="11 18" id="KW-0406">Ion transport</keyword>
<evidence type="ECO:0000256" key="2">
    <source>
        <dbReference type="ARBA" id="ARBA00007111"/>
    </source>
</evidence>
<dbReference type="FunFam" id="1.20.140.150:FF:000073">
    <property type="entry name" value="Calcium channel, voltage-dependent, gamma subunit 3a"/>
    <property type="match status" value="1"/>
</dbReference>
<dbReference type="Ensembl" id="ENSBIXT00005028351.1">
    <property type="protein sequence ID" value="ENSBIXP00005038349.1"/>
    <property type="gene ID" value="ENSBIXG00005020360.1"/>
</dbReference>
<reference evidence="21 22" key="1">
    <citation type="submission" date="2018-11" db="EMBL/GenBank/DDBJ databases">
        <title>Haplotype-resolved cattle genomes.</title>
        <authorList>
            <person name="Low W.Y."/>
            <person name="Tearle R."/>
            <person name="Bickhart D.M."/>
            <person name="Rosen B.D."/>
            <person name="Koren S."/>
            <person name="Rhie A."/>
            <person name="Hiendleder S."/>
            <person name="Phillippy A.M."/>
            <person name="Smith T.P.L."/>
            <person name="Williams J.L."/>
        </authorList>
    </citation>
    <scope>NUCLEOTIDE SEQUENCE [LARGE SCALE GENOMIC DNA]</scope>
</reference>
<keyword evidence="8 18" id="KW-0106">Calcium</keyword>
<keyword evidence="6 18" id="KW-0107">Calcium channel</keyword>
<evidence type="ECO:0000256" key="5">
    <source>
        <dbReference type="ARBA" id="ARBA00022568"/>
    </source>
</evidence>
<evidence type="ECO:0000256" key="3">
    <source>
        <dbReference type="ARBA" id="ARBA00022448"/>
    </source>
</evidence>
<evidence type="ECO:0000256" key="11">
    <source>
        <dbReference type="ARBA" id="ARBA00023065"/>
    </source>
</evidence>
<evidence type="ECO:0000256" key="13">
    <source>
        <dbReference type="ARBA" id="ARBA00023303"/>
    </source>
</evidence>
<evidence type="ECO:0000256" key="7">
    <source>
        <dbReference type="ARBA" id="ARBA00022692"/>
    </source>
</evidence>
<keyword evidence="12 18" id="KW-0472">Membrane</keyword>
<evidence type="ECO:0000313" key="21">
    <source>
        <dbReference type="Proteomes" id="UP000314981"/>
    </source>
</evidence>
<keyword evidence="13 18" id="KW-0407">Ion channel</keyword>
<keyword evidence="10 18" id="KW-1133">Transmembrane helix</keyword>
<evidence type="ECO:0000313" key="22">
    <source>
        <dbReference type="Proteomes" id="UP000429181"/>
    </source>
</evidence>
<sequence length="287" mass="32188">MRMCDRGVQMLITTVGAFAAFSLMTIAVGTDYWLYSRGVCRTKSTSDNETSRKNEEVMTHSGLWRTCCLEGAVRASSVFPILSVTLLFFGGLCVAASEFHRSRHNVILSAGIFFVSAGLSNIIGIIVYISANAGDPGQRDSKKSYSYGWSFYFGAFSFIIAEIVGVVAVHIYIEKHQQLRAKSHSELLKKSTFARLPPYRYRFRRRSSSRSTEPRSRDLSPISKGFHTIPSTDISMFTLSRDPSKITMGTLLNSDRDHAFLQFHNSTPKEFKESLHNNPANRRTTPV</sequence>
<dbReference type="Gene3D" id="1.20.140.150">
    <property type="match status" value="2"/>
</dbReference>
<feature type="transmembrane region" description="Helical" evidence="18">
    <location>
        <begin position="149"/>
        <end position="173"/>
    </location>
</feature>
<keyword evidence="7 18" id="KW-0812">Transmembrane</keyword>
<keyword evidence="9 18" id="KW-0851">Voltage-gated channel</keyword>
<dbReference type="GO" id="GO:0098970">
    <property type="term" value="P:postsynaptic neurotransmitter receptor diffusion trapping"/>
    <property type="evidence" value="ECO:0007669"/>
    <property type="project" value="TreeGrafter"/>
</dbReference>
<dbReference type="GeneTree" id="ENSGT01050000244893"/>
<feature type="transmembrane region" description="Helical" evidence="18">
    <location>
        <begin position="12"/>
        <end position="35"/>
    </location>
</feature>
<evidence type="ECO:0000256" key="4">
    <source>
        <dbReference type="ARBA" id="ARBA00022553"/>
    </source>
</evidence>
<dbReference type="PRINTS" id="PR01792">
    <property type="entry name" value="VDCCGAMMA"/>
</dbReference>
<comment type="subcellular location">
    <subcellularLocation>
        <location evidence="1 18">Membrane</location>
        <topology evidence="1 18">Multi-pass membrane protein</topology>
    </subcellularLocation>
</comment>
<dbReference type="AlphaFoldDB" id="A0A4W2DP71"/>
<dbReference type="GO" id="GO:0005245">
    <property type="term" value="F:voltage-gated calcium channel activity"/>
    <property type="evidence" value="ECO:0007669"/>
    <property type="project" value="TreeGrafter"/>
</dbReference>
<evidence type="ECO:0000256" key="9">
    <source>
        <dbReference type="ARBA" id="ARBA00022882"/>
    </source>
</evidence>
<dbReference type="Ensembl" id="ENSBIXT00000011297.1">
    <property type="protein sequence ID" value="ENSBIXP00000028111.1"/>
    <property type="gene ID" value="ENSBIXG00000009194.1"/>
</dbReference>
<evidence type="ECO:0000256" key="18">
    <source>
        <dbReference type="RuleBase" id="RU363085"/>
    </source>
</evidence>
<dbReference type="GO" id="GO:0032281">
    <property type="term" value="C:AMPA glutamate receptor complex"/>
    <property type="evidence" value="ECO:0007669"/>
    <property type="project" value="TreeGrafter"/>
</dbReference>
<evidence type="ECO:0000256" key="1">
    <source>
        <dbReference type="ARBA" id="ARBA00004141"/>
    </source>
</evidence>
<dbReference type="InterPro" id="IPR004031">
    <property type="entry name" value="PMP22/EMP/MP20/Claudin"/>
</dbReference>
<dbReference type="Proteomes" id="UP000314981">
    <property type="component" value="Chromosome 25"/>
</dbReference>
<dbReference type="PANTHER" id="PTHR12107">
    <property type="entry name" value="VOLTAGE-DEPENDENT CALCIUM CHANNEL GAMMA SUBUNIT"/>
    <property type="match status" value="1"/>
</dbReference>
<dbReference type="GO" id="GO:0098943">
    <property type="term" value="P:neurotransmitter receptor transport, postsynaptic endosome to lysosome"/>
    <property type="evidence" value="ECO:0007669"/>
    <property type="project" value="TreeGrafter"/>
</dbReference>
<dbReference type="GO" id="GO:0016247">
    <property type="term" value="F:channel regulator activity"/>
    <property type="evidence" value="ECO:0007669"/>
    <property type="project" value="TreeGrafter"/>
</dbReference>
<protein>
    <recommendedName>
        <fullName evidence="14">Voltage-dependent calcium channel gamma-3 subunit</fullName>
    </recommendedName>
    <alternativeName>
        <fullName evidence="15">Neuronal voltage-gated calcium channel gamma-3 subunit</fullName>
    </alternativeName>
    <alternativeName>
        <fullName evidence="16">Transmembrane AMPAR regulatory protein gamma-3</fullName>
    </alternativeName>
</protein>
<dbReference type="Pfam" id="PF00822">
    <property type="entry name" value="PMP22_Claudin"/>
    <property type="match status" value="1"/>
</dbReference>
<keyword evidence="5 18" id="KW-0109">Calcium transport</keyword>
<name>A0A4W2DP71_BOBOX</name>
<keyword evidence="21" id="KW-1185">Reference proteome</keyword>
<evidence type="ECO:0000256" key="8">
    <source>
        <dbReference type="ARBA" id="ARBA00022837"/>
    </source>
</evidence>
<dbReference type="Proteomes" id="UP000429181">
    <property type="component" value="Chromosome 25"/>
</dbReference>
<proteinExistence type="inferred from homology"/>
<feature type="transmembrane region" description="Helical" evidence="18">
    <location>
        <begin position="106"/>
        <end position="129"/>
    </location>
</feature>
<keyword evidence="3 18" id="KW-0813">Transport</keyword>
<evidence type="ECO:0000256" key="15">
    <source>
        <dbReference type="ARBA" id="ARBA00042269"/>
    </source>
</evidence>
<dbReference type="PANTHER" id="PTHR12107:SF5">
    <property type="entry name" value="VOLTAGE-DEPENDENT CALCIUM CHANNEL GAMMA-3 SUBUNIT"/>
    <property type="match status" value="1"/>
</dbReference>
<dbReference type="InterPro" id="IPR051072">
    <property type="entry name" value="CACNG_subunit"/>
</dbReference>
<dbReference type="GO" id="GO:0019226">
    <property type="term" value="P:transmission of nerve impulse"/>
    <property type="evidence" value="ECO:0007669"/>
    <property type="project" value="TreeGrafter"/>
</dbReference>